<dbReference type="Proteomes" id="UP000184248">
    <property type="component" value="Unassembled WGS sequence"/>
</dbReference>
<evidence type="ECO:0008006" key="3">
    <source>
        <dbReference type="Google" id="ProtNLM"/>
    </source>
</evidence>
<evidence type="ECO:0000313" key="2">
    <source>
        <dbReference type="Proteomes" id="UP000184248"/>
    </source>
</evidence>
<evidence type="ECO:0000313" key="1">
    <source>
        <dbReference type="EMBL" id="SHK37678.1"/>
    </source>
</evidence>
<protein>
    <recommendedName>
        <fullName evidence="3">Helix-turn-helix domain-containing protein</fullName>
    </recommendedName>
</protein>
<dbReference type="OrthoDB" id="6694811at2"/>
<dbReference type="EMBL" id="FRAL01000002">
    <property type="protein sequence ID" value="SHK37678.1"/>
    <property type="molecule type" value="Genomic_DNA"/>
</dbReference>
<name>A0A1M6RZB1_9GAMM</name>
<keyword evidence="2" id="KW-1185">Reference proteome</keyword>
<dbReference type="AlphaFoldDB" id="A0A1M6RZB1"/>
<sequence length="77" mass="8526">MLLREYLKSLDENELEAYAQRAGTSAKYLRSHVMGATRGASLKFMRALANASDGQVSLIDVLVHYGVPRDELKEQAA</sequence>
<organism evidence="1 2">
    <name type="scientific">Halomonas caseinilytica</name>
    <dbReference type="NCBI Taxonomy" id="438744"/>
    <lineage>
        <taxon>Bacteria</taxon>
        <taxon>Pseudomonadati</taxon>
        <taxon>Pseudomonadota</taxon>
        <taxon>Gammaproteobacteria</taxon>
        <taxon>Oceanospirillales</taxon>
        <taxon>Halomonadaceae</taxon>
        <taxon>Halomonas</taxon>
    </lineage>
</organism>
<proteinExistence type="predicted"/>
<gene>
    <name evidence="1" type="ORF">SAMN05192556_102450</name>
</gene>
<dbReference type="RefSeq" id="WP_064699377.1">
    <property type="nucleotide sequence ID" value="NZ_BDEO01000007.1"/>
</dbReference>
<accession>A0A1M6RZB1</accession>
<reference evidence="2" key="1">
    <citation type="submission" date="2016-11" db="EMBL/GenBank/DDBJ databases">
        <authorList>
            <person name="Varghese N."/>
            <person name="Submissions S."/>
        </authorList>
    </citation>
    <scope>NUCLEOTIDE SEQUENCE [LARGE SCALE GENOMIC DNA]</scope>
    <source>
        <strain evidence="2">ALO Sharm</strain>
    </source>
</reference>